<dbReference type="InParanoid" id="A0A0H2QXD6"/>
<reference evidence="4 5" key="1">
    <citation type="submission" date="2015-04" db="EMBL/GenBank/DDBJ databases">
        <title>Complete genome sequence of Schizopora paradoxa KUC8140, a cosmopolitan wood degrader in East Asia.</title>
        <authorList>
            <consortium name="DOE Joint Genome Institute"/>
            <person name="Min B."/>
            <person name="Park H."/>
            <person name="Jang Y."/>
            <person name="Kim J.-J."/>
            <person name="Kim K.H."/>
            <person name="Pangilinan J."/>
            <person name="Lipzen A."/>
            <person name="Riley R."/>
            <person name="Grigoriev I.V."/>
            <person name="Spatafora J.W."/>
            <person name="Choi I.-G."/>
        </authorList>
    </citation>
    <scope>NUCLEOTIDE SEQUENCE [LARGE SCALE GENOMIC DNA]</scope>
    <source>
        <strain evidence="4 5">KUC8140</strain>
    </source>
</reference>
<accession>A0A0H2QXD6</accession>
<dbReference type="STRING" id="27342.A0A0H2QXD6"/>
<name>A0A0H2QXD6_9AGAM</name>
<protein>
    <recommendedName>
        <fullName evidence="3">DUF6534 domain-containing protein</fullName>
    </recommendedName>
</protein>
<feature type="compositionally biased region" description="Polar residues" evidence="1">
    <location>
        <begin position="171"/>
        <end position="180"/>
    </location>
</feature>
<dbReference type="AlphaFoldDB" id="A0A0H2QXD6"/>
<keyword evidence="2" id="KW-1133">Transmembrane helix</keyword>
<proteinExistence type="predicted"/>
<feature type="domain" description="DUF6534" evidence="3">
    <location>
        <begin position="62"/>
        <end position="148"/>
    </location>
</feature>
<organism evidence="4 5">
    <name type="scientific">Schizopora paradoxa</name>
    <dbReference type="NCBI Taxonomy" id="27342"/>
    <lineage>
        <taxon>Eukaryota</taxon>
        <taxon>Fungi</taxon>
        <taxon>Dikarya</taxon>
        <taxon>Basidiomycota</taxon>
        <taxon>Agaricomycotina</taxon>
        <taxon>Agaricomycetes</taxon>
        <taxon>Hymenochaetales</taxon>
        <taxon>Schizoporaceae</taxon>
        <taxon>Schizopora</taxon>
    </lineage>
</organism>
<gene>
    <name evidence="4" type="ORF">SCHPADRAFT_911728</name>
</gene>
<dbReference type="InterPro" id="IPR045339">
    <property type="entry name" value="DUF6534"/>
</dbReference>
<keyword evidence="5" id="KW-1185">Reference proteome</keyword>
<evidence type="ECO:0000313" key="5">
    <source>
        <dbReference type="Proteomes" id="UP000053477"/>
    </source>
</evidence>
<feature type="transmembrane region" description="Helical" evidence="2">
    <location>
        <begin position="90"/>
        <end position="117"/>
    </location>
</feature>
<dbReference type="EMBL" id="KQ086615">
    <property type="protein sequence ID" value="KLO04275.1"/>
    <property type="molecule type" value="Genomic_DNA"/>
</dbReference>
<dbReference type="Pfam" id="PF20152">
    <property type="entry name" value="DUF6534"/>
    <property type="match status" value="1"/>
</dbReference>
<evidence type="ECO:0000256" key="2">
    <source>
        <dbReference type="SAM" id="Phobius"/>
    </source>
</evidence>
<feature type="transmembrane region" description="Helical" evidence="2">
    <location>
        <begin position="21"/>
        <end position="45"/>
    </location>
</feature>
<keyword evidence="2" id="KW-0812">Transmembrane</keyword>
<dbReference type="PANTHER" id="PTHR40465:SF1">
    <property type="entry name" value="DUF6534 DOMAIN-CONTAINING PROTEIN"/>
    <property type="match status" value="1"/>
</dbReference>
<feature type="transmembrane region" description="Helical" evidence="2">
    <location>
        <begin position="123"/>
        <end position="146"/>
    </location>
</feature>
<keyword evidence="2" id="KW-0472">Membrane</keyword>
<dbReference type="PANTHER" id="PTHR40465">
    <property type="entry name" value="CHROMOSOME 1, WHOLE GENOME SHOTGUN SEQUENCE"/>
    <property type="match status" value="1"/>
</dbReference>
<feature type="transmembrane region" description="Helical" evidence="2">
    <location>
        <begin position="51"/>
        <end position="78"/>
    </location>
</feature>
<evidence type="ECO:0000259" key="3">
    <source>
        <dbReference type="Pfam" id="PF20152"/>
    </source>
</evidence>
<sequence>MFFIYRIWHLSGKNIYIATPLTICVILLFVDEFAFFVKTCIFSVIEQVQAISWLLYAGFGLSVFVDTFIAGLLSYLLLKSRNGVKRTTSLIHSLTLYTINTGVLISIASLCILTTYATMPHNYIFLAFFIPLSKLFVNSFLATLNIRSKIREGASRKELGSFSLPKPPGSSDGSRSQRLSESMRCNAIKLKKGATKPSGDETSSIEVLVEAKGRPLEEV</sequence>
<dbReference type="OrthoDB" id="2745105at2759"/>
<dbReference type="Proteomes" id="UP000053477">
    <property type="component" value="Unassembled WGS sequence"/>
</dbReference>
<evidence type="ECO:0000313" key="4">
    <source>
        <dbReference type="EMBL" id="KLO04275.1"/>
    </source>
</evidence>
<feature type="region of interest" description="Disordered" evidence="1">
    <location>
        <begin position="159"/>
        <end position="180"/>
    </location>
</feature>
<evidence type="ECO:0000256" key="1">
    <source>
        <dbReference type="SAM" id="MobiDB-lite"/>
    </source>
</evidence>